<dbReference type="EMBL" id="JANDJP010000009">
    <property type="protein sequence ID" value="MDF9914204.1"/>
    <property type="molecule type" value="Genomic_DNA"/>
</dbReference>
<evidence type="ECO:0000259" key="3">
    <source>
        <dbReference type="Pfam" id="PF24463"/>
    </source>
</evidence>
<dbReference type="Pfam" id="PF24463">
    <property type="entry name" value="DUF7577"/>
    <property type="match status" value="1"/>
</dbReference>
<feature type="compositionally biased region" description="Low complexity" evidence="1">
    <location>
        <begin position="240"/>
        <end position="253"/>
    </location>
</feature>
<proteinExistence type="predicted"/>
<feature type="compositionally biased region" description="Polar residues" evidence="1">
    <location>
        <begin position="222"/>
        <end position="239"/>
    </location>
</feature>
<name>A0ABT6DAP6_9LACO</name>
<keyword evidence="2" id="KW-0812">Transmembrane</keyword>
<feature type="compositionally biased region" description="Acidic residues" evidence="1">
    <location>
        <begin position="379"/>
        <end position="388"/>
    </location>
</feature>
<keyword evidence="2" id="KW-0472">Membrane</keyword>
<feature type="region of interest" description="Disordered" evidence="1">
    <location>
        <begin position="82"/>
        <end position="106"/>
    </location>
</feature>
<keyword evidence="5" id="KW-1185">Reference proteome</keyword>
<feature type="transmembrane region" description="Helical" evidence="2">
    <location>
        <begin position="48"/>
        <end position="67"/>
    </location>
</feature>
<feature type="region of interest" description="Disordered" evidence="1">
    <location>
        <begin position="334"/>
        <end position="388"/>
    </location>
</feature>
<reference evidence="4" key="1">
    <citation type="submission" date="2022-06" db="EMBL/GenBank/DDBJ databases">
        <title>Antifungal cultures and metabolites of lactic acid bacteria for use in dairy fermentations.</title>
        <authorList>
            <person name="Zhao Z."/>
            <person name="Gaenzle M."/>
        </authorList>
    </citation>
    <scope>NUCLEOTIDE SEQUENCE</scope>
    <source>
        <strain evidence="4">FUA3126</strain>
    </source>
</reference>
<comment type="caution">
    <text evidence="4">The sequence shown here is derived from an EMBL/GenBank/DDBJ whole genome shotgun (WGS) entry which is preliminary data.</text>
</comment>
<feature type="domain" description="DUF7577" evidence="3">
    <location>
        <begin position="6"/>
        <end position="30"/>
    </location>
</feature>
<feature type="compositionally biased region" description="Acidic residues" evidence="1">
    <location>
        <begin position="351"/>
        <end position="370"/>
    </location>
</feature>
<dbReference type="RefSeq" id="WP_178942886.1">
    <property type="nucleotide sequence ID" value="NZ_JAIWJF010000002.1"/>
</dbReference>
<keyword evidence="2" id="KW-1133">Transmembrane helix</keyword>
<gene>
    <name evidence="4" type="ORF">NNA32_08070</name>
</gene>
<feature type="compositionally biased region" description="Low complexity" evidence="1">
    <location>
        <begin position="334"/>
        <end position="350"/>
    </location>
</feature>
<organism evidence="4 5">
    <name type="scientific">Furfurilactobacillus milii</name>
    <dbReference type="NCBI Taxonomy" id="2888272"/>
    <lineage>
        <taxon>Bacteria</taxon>
        <taxon>Bacillati</taxon>
        <taxon>Bacillota</taxon>
        <taxon>Bacilli</taxon>
        <taxon>Lactobacillales</taxon>
        <taxon>Lactobacillaceae</taxon>
        <taxon>Furfurilactobacillus</taxon>
    </lineage>
</organism>
<evidence type="ECO:0000313" key="4">
    <source>
        <dbReference type="EMBL" id="MDF9914204.1"/>
    </source>
</evidence>
<sequence length="388" mass="41866">MNNNSIICPHCGTKNKPTAQFCINCGKSLQGVQTSQESQTKTNHHKSIARNSIILLVLLALVAGTIWSQTLPKSAKHHFSAVKATKVSNSPKKKVHNSKTETKELDQLSSSDLKKLGIKFQIQQYIGAQSQYHRLFIKLSNPTNKTIQISPNKITSSNSDIGVEAASTMISLAPHAKSQAYLVYSQVIGNSLDNLETTNGYWDYGQSDLKLQPLSDTEKLPNDTTQPNRKGDTVNPNADSSSSSIASSSSSQASQSITSSAQAIAAVKAKIGTSINGVPVSWSTMGTAGSEMSQDTNGKSCYWVRGRRSTDTNMSSYDSLDFYVYTDGTVVPDADNNYGSDADNNNSSNADSDDNNSEDNDNDDDSDNNDSDNNNTADTNDDNSDDDE</sequence>
<dbReference type="Proteomes" id="UP001152867">
    <property type="component" value="Unassembled WGS sequence"/>
</dbReference>
<evidence type="ECO:0000256" key="1">
    <source>
        <dbReference type="SAM" id="MobiDB-lite"/>
    </source>
</evidence>
<evidence type="ECO:0000256" key="2">
    <source>
        <dbReference type="SAM" id="Phobius"/>
    </source>
</evidence>
<evidence type="ECO:0000313" key="5">
    <source>
        <dbReference type="Proteomes" id="UP001152867"/>
    </source>
</evidence>
<dbReference type="InterPro" id="IPR055999">
    <property type="entry name" value="DUF7577"/>
</dbReference>
<accession>A0ABT6DAP6</accession>
<protein>
    <submittedName>
        <fullName evidence="4">Zinc ribbon domain-containing protein</fullName>
    </submittedName>
</protein>
<feature type="region of interest" description="Disordered" evidence="1">
    <location>
        <begin position="214"/>
        <end position="253"/>
    </location>
</feature>